<reference evidence="2 3" key="2">
    <citation type="journal article" date="2011" name="Stand. Genomic Sci.">
        <title>Complete genome sequence of Isosphaera pallida type strain (IS1B).</title>
        <authorList>
            <consortium name="US DOE Joint Genome Institute (JGI-PGF)"/>
            <person name="Goker M."/>
            <person name="Cleland D."/>
            <person name="Saunders E."/>
            <person name="Lapidus A."/>
            <person name="Nolan M."/>
            <person name="Lucas S."/>
            <person name="Hammon N."/>
            <person name="Deshpande S."/>
            <person name="Cheng J.F."/>
            <person name="Tapia R."/>
            <person name="Han C."/>
            <person name="Goodwin L."/>
            <person name="Pitluck S."/>
            <person name="Liolios K."/>
            <person name="Pagani I."/>
            <person name="Ivanova N."/>
            <person name="Mavromatis K."/>
            <person name="Pati A."/>
            <person name="Chen A."/>
            <person name="Palaniappan K."/>
            <person name="Land M."/>
            <person name="Hauser L."/>
            <person name="Chang Y.J."/>
            <person name="Jeffries C.D."/>
            <person name="Detter J.C."/>
            <person name="Beck B."/>
            <person name="Woyke T."/>
            <person name="Bristow J."/>
            <person name="Eisen J.A."/>
            <person name="Markowitz V."/>
            <person name="Hugenholtz P."/>
            <person name="Kyrpides N.C."/>
            <person name="Klenk H.P."/>
        </authorList>
    </citation>
    <scope>NUCLEOTIDE SEQUENCE [LARGE SCALE GENOMIC DNA]</scope>
    <source>
        <strain evidence="3">ATCC 43644 / DSM 9630 / IS1B</strain>
    </source>
</reference>
<feature type="compositionally biased region" description="Basic residues" evidence="1">
    <location>
        <begin position="89"/>
        <end position="98"/>
    </location>
</feature>
<dbReference type="STRING" id="575540.Isop_3159"/>
<organism evidence="2 3">
    <name type="scientific">Isosphaera pallida (strain ATCC 43644 / DSM 9630 / IS1B)</name>
    <dbReference type="NCBI Taxonomy" id="575540"/>
    <lineage>
        <taxon>Bacteria</taxon>
        <taxon>Pseudomonadati</taxon>
        <taxon>Planctomycetota</taxon>
        <taxon>Planctomycetia</taxon>
        <taxon>Isosphaerales</taxon>
        <taxon>Isosphaeraceae</taxon>
        <taxon>Isosphaera</taxon>
    </lineage>
</organism>
<evidence type="ECO:0000313" key="3">
    <source>
        <dbReference type="Proteomes" id="UP000008631"/>
    </source>
</evidence>
<protein>
    <submittedName>
        <fullName evidence="2">Uncharacterized protein</fullName>
    </submittedName>
</protein>
<dbReference type="Proteomes" id="UP000008631">
    <property type="component" value="Chromosome"/>
</dbReference>
<dbReference type="RefSeq" id="WP_013566011.1">
    <property type="nucleotide sequence ID" value="NC_014962.1"/>
</dbReference>
<proteinExistence type="predicted"/>
<evidence type="ECO:0000256" key="1">
    <source>
        <dbReference type="SAM" id="MobiDB-lite"/>
    </source>
</evidence>
<keyword evidence="3" id="KW-1185">Reference proteome</keyword>
<evidence type="ECO:0000313" key="2">
    <source>
        <dbReference type="EMBL" id="ADV63723.1"/>
    </source>
</evidence>
<gene>
    <name evidence="2" type="ordered locus">Isop_3159</name>
</gene>
<dbReference type="KEGG" id="ipa:Isop_3159"/>
<dbReference type="InParanoid" id="E8R3Z3"/>
<reference key="1">
    <citation type="submission" date="2010-11" db="EMBL/GenBank/DDBJ databases">
        <title>The complete sequence of chromosome of Isophaera pallida ATCC 43644.</title>
        <authorList>
            <consortium name="US DOE Joint Genome Institute (JGI-PGF)"/>
            <person name="Lucas S."/>
            <person name="Copeland A."/>
            <person name="Lapidus A."/>
            <person name="Bruce D."/>
            <person name="Goodwin L."/>
            <person name="Pitluck S."/>
            <person name="Kyrpides N."/>
            <person name="Mavromatis K."/>
            <person name="Pagani I."/>
            <person name="Ivanova N."/>
            <person name="Saunders E."/>
            <person name="Brettin T."/>
            <person name="Detter J.C."/>
            <person name="Han C."/>
            <person name="Tapia R."/>
            <person name="Land M."/>
            <person name="Hauser L."/>
            <person name="Markowitz V."/>
            <person name="Cheng J.-F."/>
            <person name="Hugenholtz P."/>
            <person name="Woyke T."/>
            <person name="Wu D."/>
            <person name="Eisen J.A."/>
        </authorList>
    </citation>
    <scope>NUCLEOTIDE SEQUENCE</scope>
    <source>
        <strain>ATCC 43644</strain>
    </source>
</reference>
<name>E8R3Z3_ISOPI</name>
<dbReference type="AlphaFoldDB" id="E8R3Z3"/>
<dbReference type="EMBL" id="CP002353">
    <property type="protein sequence ID" value="ADV63723.1"/>
    <property type="molecule type" value="Genomic_DNA"/>
</dbReference>
<feature type="region of interest" description="Disordered" evidence="1">
    <location>
        <begin position="70"/>
        <end position="98"/>
    </location>
</feature>
<sequence>MKRSNVGTVPHQHALKVVDGVPISLRTQARFLEPHAAALPRHVGFNDPTPSETHEDALYNPMGNRVAQHRAADAASAPHLGTSRDRFGWKRSNRMGRK</sequence>
<dbReference type="HOGENOM" id="CLU_2329974_0_0_0"/>
<accession>E8R3Z3</accession>